<protein>
    <submittedName>
        <fullName evidence="1">Uncharacterized protein</fullName>
    </submittedName>
</protein>
<gene>
    <name evidence="1" type="ORF">AYI70_g7173</name>
</gene>
<proteinExistence type="predicted"/>
<organism evidence="1 2">
    <name type="scientific">Smittium culicis</name>
    <dbReference type="NCBI Taxonomy" id="133412"/>
    <lineage>
        <taxon>Eukaryota</taxon>
        <taxon>Fungi</taxon>
        <taxon>Fungi incertae sedis</taxon>
        <taxon>Zoopagomycota</taxon>
        <taxon>Kickxellomycotina</taxon>
        <taxon>Harpellomycetes</taxon>
        <taxon>Harpellales</taxon>
        <taxon>Legeriomycetaceae</taxon>
        <taxon>Smittium</taxon>
    </lineage>
</organism>
<evidence type="ECO:0000313" key="2">
    <source>
        <dbReference type="Proteomes" id="UP000187283"/>
    </source>
</evidence>
<accession>A0A1R1XLR2</accession>
<dbReference type="EMBL" id="LSSN01002623">
    <property type="protein sequence ID" value="OMJ15591.1"/>
    <property type="molecule type" value="Genomic_DNA"/>
</dbReference>
<keyword evidence="2" id="KW-1185">Reference proteome</keyword>
<sequence>MSNSGDLFEITNFENPDKKIEKIKSSIKNPDANIPSVRKQVLIKIGRNIEVAKKDQKKDEIDSINETISKSIQSKYFNCWKDKSYTKTSNRPYTGYSLVGKVNKDVVKMKNNLVTHFYEDTTENSVNSSPIKEYLENNNEVSISNYTKVNRFLSSQTTESNQSITVVGCDSFSDFNASSLKETEAKLGQIETPIIKDKISRAYNNIKSTYIDTDTISFKNLDESGEEKEGSGISLYSNSKNPIKYSKSFPILRTNVFLIKANQEKILQDPKSVEDYCEENVKNKDEIISELDSSKIEESTEIISSQVDENSMLNCSKDGGGNIIEEKGPNTSLINTFKNSEVQRKNTMDPKKLEMMRTIINNRKSTAIELKSIKYERFSQIPTKYQHTILQENSENLYNRRYNSNRQNKNDSKYICDKYKKSNDESSIKNELPTVTAIQQMNNNYLISKSGRDSIKPVNWVPKKKQKPSTLKEDIMLNIELYSIMADSEI</sequence>
<dbReference type="Proteomes" id="UP000187283">
    <property type="component" value="Unassembled WGS sequence"/>
</dbReference>
<name>A0A1R1XLR2_9FUNG</name>
<reference evidence="1 2" key="1">
    <citation type="submission" date="2017-01" db="EMBL/GenBank/DDBJ databases">
        <authorList>
            <person name="Mah S.A."/>
            <person name="Swanson W.J."/>
            <person name="Moy G.W."/>
            <person name="Vacquier V.D."/>
        </authorList>
    </citation>
    <scope>NUCLEOTIDE SEQUENCE [LARGE SCALE GENOMIC DNA]</scope>
    <source>
        <strain evidence="1 2">GSMNP</strain>
    </source>
</reference>
<dbReference type="OrthoDB" id="10666430at2759"/>
<comment type="caution">
    <text evidence="1">The sequence shown here is derived from an EMBL/GenBank/DDBJ whole genome shotgun (WGS) entry which is preliminary data.</text>
</comment>
<evidence type="ECO:0000313" key="1">
    <source>
        <dbReference type="EMBL" id="OMJ15591.1"/>
    </source>
</evidence>
<dbReference type="AlphaFoldDB" id="A0A1R1XLR2"/>